<evidence type="ECO:0000256" key="3">
    <source>
        <dbReference type="SAM" id="SignalP"/>
    </source>
</evidence>
<evidence type="ECO:0000313" key="6">
    <source>
        <dbReference type="Proteomes" id="UP000326554"/>
    </source>
</evidence>
<dbReference type="AlphaFoldDB" id="A0A5J5GCJ3"/>
<feature type="chain" id="PRO_5023859742" evidence="3">
    <location>
        <begin position="23"/>
        <end position="155"/>
    </location>
</feature>
<feature type="domain" description="Outer membrane protein assembly factor BamE" evidence="4">
    <location>
        <begin position="32"/>
        <end position="107"/>
    </location>
</feature>
<dbReference type="InterPro" id="IPR037873">
    <property type="entry name" value="BamE-like"/>
</dbReference>
<accession>A0A5J5GCJ3</accession>
<protein>
    <submittedName>
        <fullName evidence="5">Outer membrane protein assembly factor BamE</fullName>
    </submittedName>
</protein>
<gene>
    <name evidence="5" type="ORF">F3S47_17390</name>
</gene>
<keyword evidence="1 3" id="KW-0732">Signal</keyword>
<dbReference type="GO" id="GO:0019867">
    <property type="term" value="C:outer membrane"/>
    <property type="evidence" value="ECO:0007669"/>
    <property type="project" value="InterPro"/>
</dbReference>
<dbReference type="Gene3D" id="3.30.1450.10">
    <property type="match status" value="1"/>
</dbReference>
<sequence length="155" mass="16902">MGTKRGRSVLAAIVLGTALATAACSPLYRNHGFVPSPEELQALQPGVDTRETITTTIGQPTTSGVLGEGAFYYVESRFRRVGPFEPEEIERQIVAMDFDPSGVLRNIERYGLEDGRAVVLTRRITDDGLRDTTFLRQLLGNIGNVSAEQLFGGDE</sequence>
<dbReference type="Pfam" id="PF04355">
    <property type="entry name" value="BamE"/>
    <property type="match status" value="1"/>
</dbReference>
<dbReference type="EMBL" id="VYQE01000006">
    <property type="protein sequence ID" value="KAA9005678.1"/>
    <property type="molecule type" value="Genomic_DNA"/>
</dbReference>
<reference evidence="5 6" key="1">
    <citation type="submission" date="2019-09" db="EMBL/GenBank/DDBJ databases">
        <authorList>
            <person name="Park J.-S."/>
            <person name="Choi H.-J."/>
        </authorList>
    </citation>
    <scope>NUCLEOTIDE SEQUENCE [LARGE SCALE GENOMIC DNA]</scope>
    <source>
        <strain evidence="5 6">176SS1-4</strain>
    </source>
</reference>
<evidence type="ECO:0000313" key="5">
    <source>
        <dbReference type="EMBL" id="KAA9005678.1"/>
    </source>
</evidence>
<evidence type="ECO:0000256" key="1">
    <source>
        <dbReference type="ARBA" id="ARBA00022729"/>
    </source>
</evidence>
<organism evidence="5 6">
    <name type="scientific">Histidinibacterium aquaticum</name>
    <dbReference type="NCBI Taxonomy" id="2613962"/>
    <lineage>
        <taxon>Bacteria</taxon>
        <taxon>Pseudomonadati</taxon>
        <taxon>Pseudomonadota</taxon>
        <taxon>Alphaproteobacteria</taxon>
        <taxon>Rhodobacterales</taxon>
        <taxon>Paracoccaceae</taxon>
        <taxon>Histidinibacterium</taxon>
    </lineage>
</organism>
<feature type="signal peptide" evidence="3">
    <location>
        <begin position="1"/>
        <end position="22"/>
    </location>
</feature>
<evidence type="ECO:0000256" key="2">
    <source>
        <dbReference type="ARBA" id="ARBA00023136"/>
    </source>
</evidence>
<keyword evidence="2" id="KW-0472">Membrane</keyword>
<keyword evidence="6" id="KW-1185">Reference proteome</keyword>
<proteinExistence type="predicted"/>
<dbReference type="RefSeq" id="WP_150446584.1">
    <property type="nucleotide sequence ID" value="NZ_VYQE01000006.1"/>
</dbReference>
<dbReference type="PROSITE" id="PS51257">
    <property type="entry name" value="PROKAR_LIPOPROTEIN"/>
    <property type="match status" value="1"/>
</dbReference>
<dbReference type="InterPro" id="IPR007450">
    <property type="entry name" value="BamE_dom"/>
</dbReference>
<comment type="caution">
    <text evidence="5">The sequence shown here is derived from an EMBL/GenBank/DDBJ whole genome shotgun (WGS) entry which is preliminary data.</text>
</comment>
<evidence type="ECO:0000259" key="4">
    <source>
        <dbReference type="Pfam" id="PF04355"/>
    </source>
</evidence>
<dbReference type="Proteomes" id="UP000326554">
    <property type="component" value="Unassembled WGS sequence"/>
</dbReference>
<name>A0A5J5GCJ3_9RHOB</name>